<evidence type="ECO:0000313" key="2">
    <source>
        <dbReference type="Proteomes" id="UP001491310"/>
    </source>
</evidence>
<dbReference type="Proteomes" id="UP001491310">
    <property type="component" value="Unassembled WGS sequence"/>
</dbReference>
<proteinExistence type="predicted"/>
<dbReference type="PANTHER" id="PTHR36730:SF1">
    <property type="entry name" value="CATHEPSIN PROPEPTIDE INHIBITOR DOMAIN-CONTAINING PROTEIN"/>
    <property type="match status" value="1"/>
</dbReference>
<sequence length="176" mass="19314">MVLLSGASTALVPLTQWRRVQKPFTCACHNNSTKDIHANHAKSSAVSSRRAILLSTALLPALQAGGVKALGIESIQLPFLQDPTAATEAAKAKLDRAAAEFEKSDFLKGLKERSEQNREKNKKEVRDKYCYRQAEMGVGDCAGLRLIPGMTKSGLQKEKTPERKFLEFLTGAKDEQ</sequence>
<organism evidence="1 2">
    <name type="scientific">Coccomyxa subellipsoidea</name>
    <dbReference type="NCBI Taxonomy" id="248742"/>
    <lineage>
        <taxon>Eukaryota</taxon>
        <taxon>Viridiplantae</taxon>
        <taxon>Chlorophyta</taxon>
        <taxon>core chlorophytes</taxon>
        <taxon>Trebouxiophyceae</taxon>
        <taxon>Trebouxiophyceae incertae sedis</taxon>
        <taxon>Coccomyxaceae</taxon>
        <taxon>Coccomyxa</taxon>
    </lineage>
</organism>
<dbReference type="EMBL" id="JALJOT010000005">
    <property type="protein sequence ID" value="KAK9915361.1"/>
    <property type="molecule type" value="Genomic_DNA"/>
</dbReference>
<comment type="caution">
    <text evidence="1">The sequence shown here is derived from an EMBL/GenBank/DDBJ whole genome shotgun (WGS) entry which is preliminary data.</text>
</comment>
<keyword evidence="2" id="KW-1185">Reference proteome</keyword>
<reference evidence="1 2" key="1">
    <citation type="journal article" date="2024" name="Nat. Commun.">
        <title>Phylogenomics reveals the evolutionary origins of lichenization in chlorophyte algae.</title>
        <authorList>
            <person name="Puginier C."/>
            <person name="Libourel C."/>
            <person name="Otte J."/>
            <person name="Skaloud P."/>
            <person name="Haon M."/>
            <person name="Grisel S."/>
            <person name="Petersen M."/>
            <person name="Berrin J.G."/>
            <person name="Delaux P.M."/>
            <person name="Dal Grande F."/>
            <person name="Keller J."/>
        </authorList>
    </citation>
    <scope>NUCLEOTIDE SEQUENCE [LARGE SCALE GENOMIC DNA]</scope>
    <source>
        <strain evidence="1 2">SAG 216-7</strain>
    </source>
</reference>
<gene>
    <name evidence="1" type="ORF">WJX75_008046</name>
</gene>
<accession>A0ABR2YUL1</accession>
<evidence type="ECO:0000313" key="1">
    <source>
        <dbReference type="EMBL" id="KAK9915361.1"/>
    </source>
</evidence>
<name>A0ABR2YUL1_9CHLO</name>
<dbReference type="PANTHER" id="PTHR36730">
    <property type="entry name" value="OS03G0210700 PROTEIN"/>
    <property type="match status" value="1"/>
</dbReference>
<protein>
    <submittedName>
        <fullName evidence="1">Uncharacterized protein</fullName>
    </submittedName>
</protein>